<dbReference type="Pfam" id="PF05120">
    <property type="entry name" value="GvpG"/>
    <property type="match status" value="1"/>
</dbReference>
<proteinExistence type="predicted"/>
<comment type="caution">
    <text evidence="1">The sequence shown here is derived from an EMBL/GenBank/DDBJ whole genome shotgun (WGS) entry which is preliminary data.</text>
</comment>
<protein>
    <submittedName>
        <fullName evidence="1">Gas vesicle protein GvpG</fullName>
    </submittedName>
</protein>
<dbReference type="AlphaFoldDB" id="A0A9D6V5C8"/>
<accession>A0A9D6V5C8</accession>
<evidence type="ECO:0000313" key="2">
    <source>
        <dbReference type="Proteomes" id="UP000807825"/>
    </source>
</evidence>
<dbReference type="EMBL" id="JACRDE010000525">
    <property type="protein sequence ID" value="MBI5251809.1"/>
    <property type="molecule type" value="Genomic_DNA"/>
</dbReference>
<organism evidence="1 2">
    <name type="scientific">Desulfomonile tiedjei</name>
    <dbReference type="NCBI Taxonomy" id="2358"/>
    <lineage>
        <taxon>Bacteria</taxon>
        <taxon>Pseudomonadati</taxon>
        <taxon>Thermodesulfobacteriota</taxon>
        <taxon>Desulfomonilia</taxon>
        <taxon>Desulfomonilales</taxon>
        <taxon>Desulfomonilaceae</taxon>
        <taxon>Desulfomonile</taxon>
    </lineage>
</organism>
<sequence>MLLIDDILLFPVNGVLWIFDEIHNAADQELHNESDAITAQLQQLYAMLDAGKISEAEFDRQEGELLDRLDEIR</sequence>
<gene>
    <name evidence="1" type="ORF">HY912_20135</name>
</gene>
<dbReference type="InterPro" id="IPR007804">
    <property type="entry name" value="GvpG"/>
</dbReference>
<name>A0A9D6V5C8_9BACT</name>
<reference evidence="1" key="1">
    <citation type="submission" date="2020-07" db="EMBL/GenBank/DDBJ databases">
        <title>Huge and variable diversity of episymbiotic CPR bacteria and DPANN archaea in groundwater ecosystems.</title>
        <authorList>
            <person name="He C.Y."/>
            <person name="Keren R."/>
            <person name="Whittaker M."/>
            <person name="Farag I.F."/>
            <person name="Doudna J."/>
            <person name="Cate J.H.D."/>
            <person name="Banfield J.F."/>
        </authorList>
    </citation>
    <scope>NUCLEOTIDE SEQUENCE</scope>
    <source>
        <strain evidence="1">NC_groundwater_1664_Pr3_B-0.1um_52_9</strain>
    </source>
</reference>
<dbReference type="Proteomes" id="UP000807825">
    <property type="component" value="Unassembled WGS sequence"/>
</dbReference>
<evidence type="ECO:0000313" key="1">
    <source>
        <dbReference type="EMBL" id="MBI5251809.1"/>
    </source>
</evidence>